<evidence type="ECO:0000313" key="10">
    <source>
        <dbReference type="Proteomes" id="UP001216674"/>
    </source>
</evidence>
<evidence type="ECO:0000256" key="1">
    <source>
        <dbReference type="ARBA" id="ARBA00004370"/>
    </source>
</evidence>
<dbReference type="PANTHER" id="PTHR24421:SF58">
    <property type="entry name" value="SIGNAL TRANSDUCTION HISTIDINE-PROTEIN KINASE_PHOSPHATASE UHPB"/>
    <property type="match status" value="1"/>
</dbReference>
<dbReference type="SUPFAM" id="SSF55874">
    <property type="entry name" value="ATPase domain of HSP90 chaperone/DNA topoisomerase II/histidine kinase"/>
    <property type="match status" value="1"/>
</dbReference>
<proteinExistence type="predicted"/>
<dbReference type="Gene3D" id="1.20.5.1930">
    <property type="match status" value="1"/>
</dbReference>
<dbReference type="GO" id="GO:0016301">
    <property type="term" value="F:kinase activity"/>
    <property type="evidence" value="ECO:0007669"/>
    <property type="project" value="UniProtKB-KW"/>
</dbReference>
<keyword evidence="7" id="KW-0472">Membrane</keyword>
<dbReference type="Pfam" id="PF02518">
    <property type="entry name" value="HATPase_c"/>
    <property type="match status" value="1"/>
</dbReference>
<dbReference type="InterPro" id="IPR003660">
    <property type="entry name" value="HAMP_dom"/>
</dbReference>
<dbReference type="Pfam" id="PF00672">
    <property type="entry name" value="HAMP"/>
    <property type="match status" value="1"/>
</dbReference>
<keyword evidence="5" id="KW-0902">Two-component regulatory system</keyword>
<evidence type="ECO:0000256" key="4">
    <source>
        <dbReference type="ARBA" id="ARBA00022777"/>
    </source>
</evidence>
<dbReference type="InterPro" id="IPR050482">
    <property type="entry name" value="Sensor_HK_TwoCompSys"/>
</dbReference>
<keyword evidence="7" id="KW-1133">Transmembrane helix</keyword>
<dbReference type="RefSeq" id="WP_276267712.1">
    <property type="nucleotide sequence ID" value="NZ_JARJLM010000519.1"/>
</dbReference>
<keyword evidence="10" id="KW-1185">Reference proteome</keyword>
<protein>
    <submittedName>
        <fullName evidence="9">Histidine kinase</fullName>
    </submittedName>
</protein>
<feature type="coiled-coil region" evidence="6">
    <location>
        <begin position="208"/>
        <end position="242"/>
    </location>
</feature>
<dbReference type="Proteomes" id="UP001216674">
    <property type="component" value="Unassembled WGS sequence"/>
</dbReference>
<dbReference type="Gene3D" id="6.10.340.10">
    <property type="match status" value="1"/>
</dbReference>
<dbReference type="Gene3D" id="3.30.565.10">
    <property type="entry name" value="Histidine kinase-like ATPase, C-terminal domain"/>
    <property type="match status" value="1"/>
</dbReference>
<dbReference type="PANTHER" id="PTHR24421">
    <property type="entry name" value="NITRATE/NITRITE SENSOR PROTEIN NARX-RELATED"/>
    <property type="match status" value="1"/>
</dbReference>
<name>A0ABT6AY38_9BURK</name>
<gene>
    <name evidence="9" type="ORF">P3W85_32010</name>
</gene>
<dbReference type="PROSITE" id="PS50885">
    <property type="entry name" value="HAMP"/>
    <property type="match status" value="1"/>
</dbReference>
<keyword evidence="6" id="KW-0175">Coiled coil</keyword>
<dbReference type="EMBL" id="JARJLM010000519">
    <property type="protein sequence ID" value="MDF3837539.1"/>
    <property type="molecule type" value="Genomic_DNA"/>
</dbReference>
<dbReference type="InterPro" id="IPR036890">
    <property type="entry name" value="HATPase_C_sf"/>
</dbReference>
<evidence type="ECO:0000256" key="3">
    <source>
        <dbReference type="ARBA" id="ARBA00022679"/>
    </source>
</evidence>
<dbReference type="CDD" id="cd16917">
    <property type="entry name" value="HATPase_UhpB-NarQ-NarX-like"/>
    <property type="match status" value="1"/>
</dbReference>
<keyword evidence="2" id="KW-0597">Phosphoprotein</keyword>
<evidence type="ECO:0000256" key="2">
    <source>
        <dbReference type="ARBA" id="ARBA00022553"/>
    </source>
</evidence>
<sequence length="473" mass="51762">MTMSRYLVSRALWIAAACLCCALAVALWLAVRAVGDERRGADAMAQLIPRLSALHHATPVEREAHLAVLRAINASAQMRHLWLHLEDGAGRVLVSAPQPRDGSALGRLLAFLRADAARLESTWEIRGHDGATYHAALRWNPASEIQEAQNDMAGTLAVLAVYSALLLLGIHWAARRAFSPLQQILDAIQRYENKDYSVRLPPMRTREMEQIRRALNHLAGALDETQAERRALSRKLLTAQESERARLARELHDEFGQVLTAMRADAAYLVRKSAHEPVLQLVANDLAGHCARIQHEVRHLLHRLRPHGAQPDGRLASVERLLQDLVQAWRDQPGQQVRVDCEVALGGVVPGPDLVLTLYRMTQEALTNVMRHAGARHVAIHIAATPCGEVRWSVEDDGQGIADIAAALQHSHGLRGMQERAWAHLGTLHIGPALVPAAQAAQPATPGCRLAASFPLAPQACGEPVPSHGSRSE</sequence>
<evidence type="ECO:0000256" key="7">
    <source>
        <dbReference type="SAM" id="Phobius"/>
    </source>
</evidence>
<evidence type="ECO:0000256" key="6">
    <source>
        <dbReference type="SAM" id="Coils"/>
    </source>
</evidence>
<comment type="caution">
    <text evidence="9">The sequence shown here is derived from an EMBL/GenBank/DDBJ whole genome shotgun (WGS) entry which is preliminary data.</text>
</comment>
<evidence type="ECO:0000256" key="5">
    <source>
        <dbReference type="ARBA" id="ARBA00023012"/>
    </source>
</evidence>
<feature type="domain" description="HAMP" evidence="8">
    <location>
        <begin position="175"/>
        <end position="227"/>
    </location>
</feature>
<dbReference type="SUPFAM" id="SSF158472">
    <property type="entry name" value="HAMP domain-like"/>
    <property type="match status" value="1"/>
</dbReference>
<evidence type="ECO:0000313" key="9">
    <source>
        <dbReference type="EMBL" id="MDF3837539.1"/>
    </source>
</evidence>
<dbReference type="SMART" id="SM00304">
    <property type="entry name" value="HAMP"/>
    <property type="match status" value="1"/>
</dbReference>
<comment type="subcellular location">
    <subcellularLocation>
        <location evidence="1">Membrane</location>
    </subcellularLocation>
</comment>
<dbReference type="InterPro" id="IPR003594">
    <property type="entry name" value="HATPase_dom"/>
</dbReference>
<keyword evidence="7" id="KW-0812">Transmembrane</keyword>
<reference evidence="9 10" key="1">
    <citation type="submission" date="2023-03" db="EMBL/GenBank/DDBJ databases">
        <title>Draft assemblies of triclosan tolerant bacteria isolated from returned activated sludge.</title>
        <authorList>
            <person name="Van Hamelsveld S."/>
        </authorList>
    </citation>
    <scope>NUCLEOTIDE SEQUENCE [LARGE SCALE GENOMIC DNA]</scope>
    <source>
        <strain evidence="9 10">GW210010_S58</strain>
    </source>
</reference>
<dbReference type="Pfam" id="PF07730">
    <property type="entry name" value="HisKA_3"/>
    <property type="match status" value="1"/>
</dbReference>
<dbReference type="InterPro" id="IPR011712">
    <property type="entry name" value="Sig_transdc_His_kin_sub3_dim/P"/>
</dbReference>
<keyword evidence="4 9" id="KW-0418">Kinase</keyword>
<keyword evidence="3" id="KW-0808">Transferase</keyword>
<organism evidence="9 10">
    <name type="scientific">Cupriavidus basilensis</name>
    <dbReference type="NCBI Taxonomy" id="68895"/>
    <lineage>
        <taxon>Bacteria</taxon>
        <taxon>Pseudomonadati</taxon>
        <taxon>Pseudomonadota</taxon>
        <taxon>Betaproteobacteria</taxon>
        <taxon>Burkholderiales</taxon>
        <taxon>Burkholderiaceae</taxon>
        <taxon>Cupriavidus</taxon>
    </lineage>
</organism>
<feature type="transmembrane region" description="Helical" evidence="7">
    <location>
        <begin position="152"/>
        <end position="174"/>
    </location>
</feature>
<accession>A0ABT6AY38</accession>
<evidence type="ECO:0000259" key="8">
    <source>
        <dbReference type="PROSITE" id="PS50885"/>
    </source>
</evidence>
<dbReference type="CDD" id="cd06225">
    <property type="entry name" value="HAMP"/>
    <property type="match status" value="1"/>
</dbReference>